<evidence type="ECO:0000256" key="1">
    <source>
        <dbReference type="ARBA" id="ARBA00022723"/>
    </source>
</evidence>
<feature type="domain" description="Calponin-homology (CH)" evidence="5">
    <location>
        <begin position="386"/>
        <end position="495"/>
    </location>
</feature>
<feature type="domain" description="Calponin-homology (CH)" evidence="5">
    <location>
        <begin position="121"/>
        <end position="237"/>
    </location>
</feature>
<sequence>MSKRGTYDLSQEQLDELVTVFQQLDTDGSGKIDLTELSTALEIVGFKLPQYEVRQLIAQYDTKCPDGKIDIDEFNQMYGKLKQQYDFGSKFKKNIAPRPNLKTHGGMSDASVEGTTHSVKKEEQVAFADWINRALKDDVDCKPLLPIDPESDDLYRKVKNGIILCKLINDSVPDTIDERTINKTNLNIYREHENHQLVLSSAQAIGCNVVNIRPDELEKGKPHLVLGLLWQIIRIGLLNDINLAQHPGLVLLLEEGEEIADLMKLSPEQILIRWVNYHLRKAGCGRQIANFSSDIKDSEVYTYLLHQIAPKENGVTLAPLQNHDLEGRAGDMLDEADKIGCKSFVTPKDVVNGNPKLNLAFVANLFNTHPALDKVDDVDTEQYEETREEKTYRNWMNSMGVNPVVHYLYSDLQDGLVFFQLFDIIKKGSVDWKRVIRNFNKMRINFEKLENCNYCVEIARDKMMFSLVGIGGKDLQDGQQTATLALVWQLMRAYTLALLTELAGDKQHTIKEKDIIEWANQKLKMAGKQTSFRDFKDASLSDGKVIIDLLDSIVPGKINFSLVKDCQSDEDKMANAKYAISMARKLGARVYALPEDIVEVRPKMMLTIFACIMVRGYKGSEHQTE</sequence>
<dbReference type="Proteomes" id="UP001634394">
    <property type="component" value="Unassembled WGS sequence"/>
</dbReference>
<dbReference type="Gene3D" id="1.10.238.10">
    <property type="entry name" value="EF-hand"/>
    <property type="match status" value="1"/>
</dbReference>
<protein>
    <recommendedName>
        <fullName evidence="9">Fimbrin</fullName>
    </recommendedName>
</protein>
<dbReference type="Gene3D" id="1.10.418.10">
    <property type="entry name" value="Calponin-like domain"/>
    <property type="match status" value="4"/>
</dbReference>
<dbReference type="SUPFAM" id="SSF47473">
    <property type="entry name" value="EF-hand"/>
    <property type="match status" value="1"/>
</dbReference>
<dbReference type="FunFam" id="1.10.238.10:FF:000263">
    <property type="entry name" value="plastin-1 isoform X2"/>
    <property type="match status" value="1"/>
</dbReference>
<dbReference type="FunFam" id="1.10.418.10:FF:000031">
    <property type="entry name" value="Fimbrin-2 like"/>
    <property type="match status" value="1"/>
</dbReference>
<dbReference type="InterPro" id="IPR002048">
    <property type="entry name" value="EF_hand_dom"/>
</dbReference>
<feature type="domain" description="EF-hand" evidence="6">
    <location>
        <begin position="12"/>
        <end position="47"/>
    </location>
</feature>
<dbReference type="EMBL" id="JBJQND010000017">
    <property type="protein sequence ID" value="KAL3841376.1"/>
    <property type="molecule type" value="Genomic_DNA"/>
</dbReference>
<dbReference type="GO" id="GO:0046872">
    <property type="term" value="F:metal ion binding"/>
    <property type="evidence" value="ECO:0007669"/>
    <property type="project" value="UniProtKB-KW"/>
</dbReference>
<feature type="domain" description="Calponin-homology (CH)" evidence="5">
    <location>
        <begin position="265"/>
        <end position="370"/>
    </location>
</feature>
<accession>A0ABD3TXF8</accession>
<dbReference type="InterPro" id="IPR001715">
    <property type="entry name" value="CH_dom"/>
</dbReference>
<dbReference type="PANTHER" id="PTHR19961">
    <property type="entry name" value="FIMBRIN/PLASTIN"/>
    <property type="match status" value="1"/>
</dbReference>
<dbReference type="PROSITE" id="PS50021">
    <property type="entry name" value="CH"/>
    <property type="match status" value="4"/>
</dbReference>
<evidence type="ECO:0000259" key="5">
    <source>
        <dbReference type="PROSITE" id="PS50021"/>
    </source>
</evidence>
<organism evidence="7 8">
    <name type="scientific">Sinanodonta woodiana</name>
    <name type="common">Chinese pond mussel</name>
    <name type="synonym">Anodonta woodiana</name>
    <dbReference type="NCBI Taxonomy" id="1069815"/>
    <lineage>
        <taxon>Eukaryota</taxon>
        <taxon>Metazoa</taxon>
        <taxon>Spiralia</taxon>
        <taxon>Lophotrochozoa</taxon>
        <taxon>Mollusca</taxon>
        <taxon>Bivalvia</taxon>
        <taxon>Autobranchia</taxon>
        <taxon>Heteroconchia</taxon>
        <taxon>Palaeoheterodonta</taxon>
        <taxon>Unionida</taxon>
        <taxon>Unionoidea</taxon>
        <taxon>Unionidae</taxon>
        <taxon>Unioninae</taxon>
        <taxon>Sinanodonta</taxon>
    </lineage>
</organism>
<dbReference type="GO" id="GO:0003779">
    <property type="term" value="F:actin binding"/>
    <property type="evidence" value="ECO:0007669"/>
    <property type="project" value="UniProtKB-KW"/>
</dbReference>
<dbReference type="AlphaFoldDB" id="A0ABD3TXF8"/>
<dbReference type="CDD" id="cd21301">
    <property type="entry name" value="CH_PLS_rpt4"/>
    <property type="match status" value="1"/>
</dbReference>
<keyword evidence="8" id="KW-1185">Reference proteome</keyword>
<dbReference type="InterPro" id="IPR039959">
    <property type="entry name" value="Fimbrin/Plastin"/>
</dbReference>
<dbReference type="CDD" id="cd00051">
    <property type="entry name" value="EFh"/>
    <property type="match status" value="1"/>
</dbReference>
<dbReference type="InterPro" id="IPR018247">
    <property type="entry name" value="EF_Hand_1_Ca_BS"/>
</dbReference>
<evidence type="ECO:0000313" key="7">
    <source>
        <dbReference type="EMBL" id="KAL3841376.1"/>
    </source>
</evidence>
<dbReference type="CDD" id="cd21295">
    <property type="entry name" value="CH_PLS_rpt2"/>
    <property type="match status" value="1"/>
</dbReference>
<dbReference type="CDD" id="cd21298">
    <property type="entry name" value="CH_PLS_rpt3"/>
    <property type="match status" value="1"/>
</dbReference>
<evidence type="ECO:0000256" key="2">
    <source>
        <dbReference type="ARBA" id="ARBA00022737"/>
    </source>
</evidence>
<dbReference type="GO" id="GO:0005737">
    <property type="term" value="C:cytoplasm"/>
    <property type="evidence" value="ECO:0007669"/>
    <property type="project" value="UniProtKB-ARBA"/>
</dbReference>
<evidence type="ECO:0008006" key="9">
    <source>
        <dbReference type="Google" id="ProtNLM"/>
    </source>
</evidence>
<dbReference type="Pfam" id="PF00307">
    <property type="entry name" value="CH"/>
    <property type="match status" value="4"/>
</dbReference>
<reference evidence="7 8" key="1">
    <citation type="submission" date="2024-11" db="EMBL/GenBank/DDBJ databases">
        <title>Chromosome-level genome assembly of the freshwater bivalve Anodonta woodiana.</title>
        <authorList>
            <person name="Chen X."/>
        </authorList>
    </citation>
    <scope>NUCLEOTIDE SEQUENCE [LARGE SCALE GENOMIC DNA]</scope>
    <source>
        <strain evidence="7">MN2024</strain>
        <tissue evidence="7">Gills</tissue>
    </source>
</reference>
<dbReference type="PROSITE" id="PS50222">
    <property type="entry name" value="EF_HAND_2"/>
    <property type="match status" value="1"/>
</dbReference>
<comment type="caution">
    <text evidence="7">The sequence shown here is derived from an EMBL/GenBank/DDBJ whole genome shotgun (WGS) entry which is preliminary data.</text>
</comment>
<evidence type="ECO:0000256" key="4">
    <source>
        <dbReference type="ARBA" id="ARBA00023203"/>
    </source>
</evidence>
<dbReference type="InterPro" id="IPR001589">
    <property type="entry name" value="Actinin_actin-bd_CS"/>
</dbReference>
<keyword evidence="1" id="KW-0479">Metal-binding</keyword>
<dbReference type="InterPro" id="IPR011992">
    <property type="entry name" value="EF-hand-dom_pair"/>
</dbReference>
<dbReference type="PROSITE" id="PS00019">
    <property type="entry name" value="ACTININ_1"/>
    <property type="match status" value="1"/>
</dbReference>
<feature type="domain" description="Calponin-homology (CH)" evidence="5">
    <location>
        <begin position="509"/>
        <end position="617"/>
    </location>
</feature>
<keyword evidence="4" id="KW-0009">Actin-binding</keyword>
<dbReference type="InterPro" id="IPR036872">
    <property type="entry name" value="CH_dom_sf"/>
</dbReference>
<dbReference type="SMART" id="SM00033">
    <property type="entry name" value="CH"/>
    <property type="match status" value="4"/>
</dbReference>
<evidence type="ECO:0000259" key="6">
    <source>
        <dbReference type="PROSITE" id="PS50222"/>
    </source>
</evidence>
<evidence type="ECO:0000313" key="8">
    <source>
        <dbReference type="Proteomes" id="UP001634394"/>
    </source>
</evidence>
<dbReference type="FunFam" id="1.10.418.10:FF:000027">
    <property type="entry name" value="Probable fimbrin"/>
    <property type="match status" value="1"/>
</dbReference>
<keyword evidence="2" id="KW-0677">Repeat</keyword>
<dbReference type="SMART" id="SM00054">
    <property type="entry name" value="EFh"/>
    <property type="match status" value="2"/>
</dbReference>
<keyword evidence="3" id="KW-0106">Calcium</keyword>
<dbReference type="PANTHER" id="PTHR19961:SF18">
    <property type="entry name" value="FI19014P1"/>
    <property type="match status" value="1"/>
</dbReference>
<name>A0ABD3TXF8_SINWO</name>
<dbReference type="FunFam" id="1.10.418.10:FF:000010">
    <property type="entry name" value="Plastin-3 isoform 1"/>
    <property type="match status" value="1"/>
</dbReference>
<dbReference type="FunFam" id="1.10.418.10:FF:000042">
    <property type="entry name" value="Fimbrin, putative"/>
    <property type="match status" value="1"/>
</dbReference>
<proteinExistence type="predicted"/>
<gene>
    <name evidence="7" type="ORF">ACJMK2_019533</name>
</gene>
<dbReference type="PROSITE" id="PS00018">
    <property type="entry name" value="EF_HAND_1"/>
    <property type="match status" value="1"/>
</dbReference>
<dbReference type="SUPFAM" id="SSF47576">
    <property type="entry name" value="Calponin-homology domain, CH-domain"/>
    <property type="match status" value="1"/>
</dbReference>
<evidence type="ECO:0000256" key="3">
    <source>
        <dbReference type="ARBA" id="ARBA00022837"/>
    </source>
</evidence>
<dbReference type="Pfam" id="PF13499">
    <property type="entry name" value="EF-hand_7"/>
    <property type="match status" value="1"/>
</dbReference>
<dbReference type="CDD" id="cd21292">
    <property type="entry name" value="CH_PLS_rpt1"/>
    <property type="match status" value="1"/>
</dbReference>